<gene>
    <name evidence="2" type="primary">LOC102815706</name>
</gene>
<dbReference type="Proteomes" id="UP000504623">
    <property type="component" value="Unplaced"/>
</dbReference>
<evidence type="ECO:0000313" key="1">
    <source>
        <dbReference type="Proteomes" id="UP000504623"/>
    </source>
</evidence>
<dbReference type="GeneID" id="102815706"/>
<protein>
    <submittedName>
        <fullName evidence="2">Uncharacterized protein LOC102815706</fullName>
    </submittedName>
</protein>
<keyword evidence="1" id="KW-1185">Reference proteome</keyword>
<reference evidence="2" key="1">
    <citation type="submission" date="2025-08" db="UniProtKB">
        <authorList>
            <consortium name="RefSeq"/>
        </authorList>
    </citation>
    <scope>IDENTIFICATION</scope>
    <source>
        <tissue evidence="2">Spleen</tissue>
    </source>
</reference>
<proteinExistence type="predicted"/>
<accession>A0A9B0TFC7</accession>
<organism evidence="1 2">
    <name type="scientific">Chrysochloris asiatica</name>
    <name type="common">Cape golden mole</name>
    <dbReference type="NCBI Taxonomy" id="185453"/>
    <lineage>
        <taxon>Eukaryota</taxon>
        <taxon>Metazoa</taxon>
        <taxon>Chordata</taxon>
        <taxon>Craniata</taxon>
        <taxon>Vertebrata</taxon>
        <taxon>Euteleostomi</taxon>
        <taxon>Mammalia</taxon>
        <taxon>Eutheria</taxon>
        <taxon>Afrotheria</taxon>
        <taxon>Chrysochloridae</taxon>
        <taxon>Chrysochlorinae</taxon>
        <taxon>Chrysochloris</taxon>
    </lineage>
</organism>
<dbReference type="AlphaFoldDB" id="A0A9B0TFC7"/>
<dbReference type="OrthoDB" id="8196809at2759"/>
<dbReference type="RefSeq" id="XP_006862826.1">
    <property type="nucleotide sequence ID" value="XM_006862764.1"/>
</dbReference>
<name>A0A9B0TFC7_CHRAS</name>
<evidence type="ECO:0000313" key="2">
    <source>
        <dbReference type="RefSeq" id="XP_006862826.1"/>
    </source>
</evidence>
<sequence>MENSNILLFTPKDGFFKKLMKTEIQEPSLSMAPSMTFPGRSPGHVLTRNMGSRRETMLGLKEPKASLWKACEDQMCEASSGIAVWGLRVGYKENLATGKSVFEDLTGSSVGAVHLANLPPPQASGRTVLRIKNVLLTSSSLGAIALRLDIVSGALSLKVHVRRLFDIPQKQGILLIAIIQVIWGRARTQSPHYHKLRSRVSHIWGNRRDQPIRSTMDKPRPGETTYVIMESPCQVQRLRLRSVCKRMHITDIAGKGLLPSGLVGDEEVIHLILPKQKEMIYEGCYNKWSQSSHEKISDKPKFRNILQNDKFSSKVSWL</sequence>